<accession>A0A061S634</accession>
<sequence length="90" mass="9702">VCVCVCVGGRCFSVDSGRGEKERRVRREGKKQEKKGQKGTEGTAVDGEKRGGKGEGRGLQDGRERGGKVRVKRGGRRQKRDSGAGLKGEE</sequence>
<dbReference type="AlphaFoldDB" id="A0A061S634"/>
<gene>
    <name evidence="2" type="ORF">TSPGSL018_15659</name>
</gene>
<protein>
    <submittedName>
        <fullName evidence="2">Uncharacterized protein</fullName>
    </submittedName>
</protein>
<evidence type="ECO:0000256" key="1">
    <source>
        <dbReference type="SAM" id="MobiDB-lite"/>
    </source>
</evidence>
<name>A0A061S634_9CHLO</name>
<reference evidence="2" key="1">
    <citation type="submission" date="2014-05" db="EMBL/GenBank/DDBJ databases">
        <title>The transcriptome of the halophilic microalga Tetraselmis sp. GSL018 isolated from the Great Salt Lake, Utah.</title>
        <authorList>
            <person name="Jinkerson R.E."/>
            <person name="D'Adamo S."/>
            <person name="Posewitz M.C."/>
        </authorList>
    </citation>
    <scope>NUCLEOTIDE SEQUENCE</scope>
    <source>
        <strain evidence="2">GSL018</strain>
    </source>
</reference>
<feature type="non-terminal residue" evidence="2">
    <location>
        <position position="1"/>
    </location>
</feature>
<feature type="region of interest" description="Disordered" evidence="1">
    <location>
        <begin position="14"/>
        <end position="90"/>
    </location>
</feature>
<organism evidence="2">
    <name type="scientific">Tetraselmis sp. GSL018</name>
    <dbReference type="NCBI Taxonomy" id="582737"/>
    <lineage>
        <taxon>Eukaryota</taxon>
        <taxon>Viridiplantae</taxon>
        <taxon>Chlorophyta</taxon>
        <taxon>core chlorophytes</taxon>
        <taxon>Chlorodendrophyceae</taxon>
        <taxon>Chlorodendrales</taxon>
        <taxon>Chlorodendraceae</taxon>
        <taxon>Tetraselmis</taxon>
    </lineage>
</organism>
<feature type="compositionally biased region" description="Basic residues" evidence="1">
    <location>
        <begin position="68"/>
        <end position="79"/>
    </location>
</feature>
<dbReference type="EMBL" id="GBEZ01007208">
    <property type="protein sequence ID" value="JAC78241.1"/>
    <property type="molecule type" value="Transcribed_RNA"/>
</dbReference>
<evidence type="ECO:0000313" key="2">
    <source>
        <dbReference type="EMBL" id="JAC78241.1"/>
    </source>
</evidence>
<proteinExistence type="predicted"/>
<feature type="compositionally biased region" description="Basic and acidic residues" evidence="1">
    <location>
        <begin position="46"/>
        <end position="67"/>
    </location>
</feature>
<feature type="compositionally biased region" description="Basic and acidic residues" evidence="1">
    <location>
        <begin position="17"/>
        <end position="38"/>
    </location>
</feature>